<dbReference type="EMBL" id="QGKL01000039">
    <property type="protein sequence ID" value="PWQ94772.1"/>
    <property type="molecule type" value="Genomic_DNA"/>
</dbReference>
<evidence type="ECO:0000256" key="2">
    <source>
        <dbReference type="ARBA" id="ARBA00004370"/>
    </source>
</evidence>
<dbReference type="Proteomes" id="UP000245506">
    <property type="component" value="Unassembled WGS sequence"/>
</dbReference>
<dbReference type="InterPro" id="IPR052374">
    <property type="entry name" value="SERAC1"/>
</dbReference>
<comment type="caution">
    <text evidence="6">The sequence shown here is derived from an EMBL/GenBank/DDBJ whole genome shotgun (WGS) entry which is preliminary data.</text>
</comment>
<dbReference type="PANTHER" id="PTHR48182">
    <property type="entry name" value="PROTEIN SERAC1"/>
    <property type="match status" value="1"/>
</dbReference>
<dbReference type="AlphaFoldDB" id="A0A317CF50"/>
<evidence type="ECO:0000256" key="4">
    <source>
        <dbReference type="ARBA" id="ARBA00023136"/>
    </source>
</evidence>
<dbReference type="Gene3D" id="3.40.50.1820">
    <property type="entry name" value="alpha/beta hydrolase"/>
    <property type="match status" value="1"/>
</dbReference>
<evidence type="ECO:0000256" key="3">
    <source>
        <dbReference type="ARBA" id="ARBA00022824"/>
    </source>
</evidence>
<evidence type="ECO:0000256" key="1">
    <source>
        <dbReference type="ARBA" id="ARBA00004240"/>
    </source>
</evidence>
<dbReference type="PANTHER" id="PTHR48182:SF2">
    <property type="entry name" value="PROTEIN SERAC1"/>
    <property type="match status" value="1"/>
</dbReference>
<dbReference type="InterPro" id="IPR007751">
    <property type="entry name" value="DUF676_lipase-like"/>
</dbReference>
<feature type="domain" description="DUF676" evidence="5">
    <location>
        <begin position="23"/>
        <end position="153"/>
    </location>
</feature>
<dbReference type="SUPFAM" id="SSF53474">
    <property type="entry name" value="alpha/beta-Hydrolases"/>
    <property type="match status" value="1"/>
</dbReference>
<gene>
    <name evidence="6" type="ORF">DKT75_15940</name>
</gene>
<organism evidence="6 7">
    <name type="scientific">Leucothrix arctica</name>
    <dbReference type="NCBI Taxonomy" id="1481894"/>
    <lineage>
        <taxon>Bacteria</taxon>
        <taxon>Pseudomonadati</taxon>
        <taxon>Pseudomonadota</taxon>
        <taxon>Gammaproteobacteria</taxon>
        <taxon>Thiotrichales</taxon>
        <taxon>Thiotrichaceae</taxon>
        <taxon>Leucothrix</taxon>
    </lineage>
</organism>
<dbReference type="Pfam" id="PF05057">
    <property type="entry name" value="DUF676"/>
    <property type="match status" value="1"/>
</dbReference>
<evidence type="ECO:0000313" key="6">
    <source>
        <dbReference type="EMBL" id="PWQ94772.1"/>
    </source>
</evidence>
<dbReference type="GO" id="GO:0016020">
    <property type="term" value="C:membrane"/>
    <property type="evidence" value="ECO:0007669"/>
    <property type="project" value="UniProtKB-SubCell"/>
</dbReference>
<keyword evidence="3" id="KW-0256">Endoplasmic reticulum</keyword>
<accession>A0A317CF50</accession>
<name>A0A317CF50_9GAMM</name>
<keyword evidence="4" id="KW-0472">Membrane</keyword>
<reference evidence="6 7" key="1">
    <citation type="submission" date="2018-05" db="EMBL/GenBank/DDBJ databases">
        <title>Leucothrix arctica sp. nov., isolated from Arctic seawater.</title>
        <authorList>
            <person name="Choi A."/>
            <person name="Baek K."/>
        </authorList>
    </citation>
    <scope>NUCLEOTIDE SEQUENCE [LARGE SCALE GENOMIC DNA]</scope>
    <source>
        <strain evidence="6 7">IMCC9719</strain>
    </source>
</reference>
<proteinExistence type="predicted"/>
<comment type="subcellular location">
    <subcellularLocation>
        <location evidence="1">Endoplasmic reticulum</location>
    </subcellularLocation>
    <subcellularLocation>
        <location evidence="2">Membrane</location>
    </subcellularLocation>
</comment>
<evidence type="ECO:0000313" key="7">
    <source>
        <dbReference type="Proteomes" id="UP000245506"/>
    </source>
</evidence>
<sequence>MVKNNLGIHAIAGTENSQRKLDVLFIHGLGGDAFTTWQYENKAEYFWPKGLVGDFPEVGVWTIAYGATPSRWVEDVMPMERRATNLLKQFVLSGIGKRPFTFVAHSMGGLIAKYILTQAEISNDPDYQEVADNCRGVIFLAVPHAGSGGSNALGYVNVLVRGNYILKQLAKDSAALNNVDNHFRQLSKRKGLRNYAFIETKEVRIRTKLLCFFSIPKGIKIVSETSASATELAEPPVPMEDDHLSICKLDSKDNLLYQSVIDIIKKYLAVRPKEDPEKKRLKTK</sequence>
<protein>
    <recommendedName>
        <fullName evidence="5">DUF676 domain-containing protein</fullName>
    </recommendedName>
</protein>
<keyword evidence="7" id="KW-1185">Reference proteome</keyword>
<evidence type="ECO:0000259" key="5">
    <source>
        <dbReference type="Pfam" id="PF05057"/>
    </source>
</evidence>
<dbReference type="InterPro" id="IPR029058">
    <property type="entry name" value="AB_hydrolase_fold"/>
</dbReference>